<dbReference type="OrthoDB" id="9181810at2"/>
<reference evidence="7 8" key="1">
    <citation type="submission" date="2017-12" db="EMBL/GenBank/DDBJ databases">
        <title>Legionella sainthelensi LA01-117, whole genome sequence of a clinical isolate from New Zealand.</title>
        <authorList>
            <person name="Cree S.L."/>
            <person name="Slow S."/>
            <person name="Kennedy M.A."/>
            <person name="Murdoch D.R."/>
            <person name="Biggs P.J."/>
            <person name="Anderson T."/>
        </authorList>
    </citation>
    <scope>NUCLEOTIDE SEQUENCE [LARGE SCALE GENOMIC DNA]</scope>
    <source>
        <strain evidence="7 8">LA01-117</strain>
    </source>
</reference>
<keyword evidence="6" id="KW-0449">Lipoprotein</keyword>
<evidence type="ECO:0000256" key="2">
    <source>
        <dbReference type="ARBA" id="ARBA00022475"/>
    </source>
</evidence>
<evidence type="ECO:0000256" key="5">
    <source>
        <dbReference type="ARBA" id="ARBA00023139"/>
    </source>
</evidence>
<dbReference type="PROSITE" id="PS51257">
    <property type="entry name" value="PROKAR_LIPOPROTEIN"/>
    <property type="match status" value="1"/>
</dbReference>
<evidence type="ECO:0000313" key="8">
    <source>
        <dbReference type="Proteomes" id="UP000234343"/>
    </source>
</evidence>
<sequence length="45" mass="4765">MDILKKIVMMGIVLTTLGFLSACGTVNGFGKDVSHVGKDIQRAAQ</sequence>
<proteinExistence type="inferred from homology"/>
<evidence type="ECO:0000256" key="1">
    <source>
        <dbReference type="ARBA" id="ARBA00010296"/>
    </source>
</evidence>
<keyword evidence="4" id="KW-0472">Membrane</keyword>
<gene>
    <name evidence="7" type="ORF">CAB17_06910</name>
</gene>
<dbReference type="KEGG" id="lsh:CAB17_06910"/>
<dbReference type="GO" id="GO:0009636">
    <property type="term" value="P:response to toxic substance"/>
    <property type="evidence" value="ECO:0007669"/>
    <property type="project" value="InterPro"/>
</dbReference>
<dbReference type="InterPro" id="IPR012556">
    <property type="entry name" value="Entericidin"/>
</dbReference>
<dbReference type="RefSeq" id="WP_003632999.1">
    <property type="nucleotide sequence ID" value="NZ_CAAAJE010000010.1"/>
</dbReference>
<keyword evidence="2" id="KW-1003">Cell membrane</keyword>
<evidence type="ECO:0000313" key="7">
    <source>
        <dbReference type="EMBL" id="AUH71827.1"/>
    </source>
</evidence>
<name>A0A2H5FJV4_9GAMM</name>
<organism evidence="7 8">
    <name type="scientific">Legionella sainthelensi</name>
    <dbReference type="NCBI Taxonomy" id="28087"/>
    <lineage>
        <taxon>Bacteria</taxon>
        <taxon>Pseudomonadati</taxon>
        <taxon>Pseudomonadota</taxon>
        <taxon>Gammaproteobacteria</taxon>
        <taxon>Legionellales</taxon>
        <taxon>Legionellaceae</taxon>
        <taxon>Legionella</taxon>
    </lineage>
</organism>
<comment type="similarity">
    <text evidence="1">Belongs to the EcnA/EcnB lipoprotein family.</text>
</comment>
<keyword evidence="3" id="KW-0732">Signal</keyword>
<keyword evidence="5" id="KW-0564">Palmitate</keyword>
<evidence type="ECO:0000256" key="3">
    <source>
        <dbReference type="ARBA" id="ARBA00022729"/>
    </source>
</evidence>
<dbReference type="GeneID" id="40924776"/>
<keyword evidence="8" id="KW-1185">Reference proteome</keyword>
<protein>
    <submittedName>
        <fullName evidence="7">Entericidin, EcnA/B family</fullName>
    </submittedName>
</protein>
<dbReference type="Proteomes" id="UP000234343">
    <property type="component" value="Chromosome"/>
</dbReference>
<dbReference type="Pfam" id="PF08085">
    <property type="entry name" value="Entericidin"/>
    <property type="match status" value="1"/>
</dbReference>
<dbReference type="EMBL" id="CP025491">
    <property type="protein sequence ID" value="AUH71827.1"/>
    <property type="molecule type" value="Genomic_DNA"/>
</dbReference>
<dbReference type="GO" id="GO:0016020">
    <property type="term" value="C:membrane"/>
    <property type="evidence" value="ECO:0007669"/>
    <property type="project" value="InterPro"/>
</dbReference>
<accession>A0A2H5FJV4</accession>
<dbReference type="AlphaFoldDB" id="A0A2H5FJV4"/>
<evidence type="ECO:0000256" key="4">
    <source>
        <dbReference type="ARBA" id="ARBA00023136"/>
    </source>
</evidence>
<evidence type="ECO:0000256" key="6">
    <source>
        <dbReference type="ARBA" id="ARBA00023288"/>
    </source>
</evidence>